<name>A0A4R6UTB1_9GAMM</name>
<dbReference type="PANTHER" id="PTHR30027">
    <property type="entry name" value="RIBOSOMAL RNA SMALL SUBUNIT METHYLTRANSFERASE E"/>
    <property type="match status" value="1"/>
</dbReference>
<dbReference type="Pfam" id="PF20260">
    <property type="entry name" value="PUA_4"/>
    <property type="match status" value="1"/>
</dbReference>
<evidence type="ECO:0000256" key="3">
    <source>
        <dbReference type="ARBA" id="ARBA00012328"/>
    </source>
</evidence>
<comment type="function">
    <text evidence="10 12">Specifically methylates the N3 position of the uracil ring of uridine 1498 (m3U1498) in 16S rRNA. Acts on the fully assembled 30S ribosomal subunit.</text>
</comment>
<evidence type="ECO:0000256" key="5">
    <source>
        <dbReference type="ARBA" id="ARBA00022490"/>
    </source>
</evidence>
<evidence type="ECO:0000259" key="14">
    <source>
        <dbReference type="Pfam" id="PF20260"/>
    </source>
</evidence>
<keyword evidence="6 12" id="KW-0698">rRNA processing</keyword>
<dbReference type="InterPro" id="IPR046887">
    <property type="entry name" value="RsmE_PUA-like"/>
</dbReference>
<dbReference type="PIRSF" id="PIRSF015601">
    <property type="entry name" value="MTase_slr0722"/>
    <property type="match status" value="1"/>
</dbReference>
<keyword evidence="7 12" id="KW-0489">Methyltransferase</keyword>
<dbReference type="NCBIfam" id="TIGR00046">
    <property type="entry name" value="RsmE family RNA methyltransferase"/>
    <property type="match status" value="1"/>
</dbReference>
<comment type="caution">
    <text evidence="15">The sequence shown here is derived from an EMBL/GenBank/DDBJ whole genome shotgun (WGS) entry which is preliminary data.</text>
</comment>
<dbReference type="RefSeq" id="WP_133589157.1">
    <property type="nucleotide sequence ID" value="NZ_CP037953.1"/>
</dbReference>
<protein>
    <recommendedName>
        <fullName evidence="4 12">Ribosomal RNA small subunit methyltransferase E</fullName>
        <ecNumber evidence="3 12">2.1.1.193</ecNumber>
    </recommendedName>
</protein>
<dbReference type="GO" id="GO:0070475">
    <property type="term" value="P:rRNA base methylation"/>
    <property type="evidence" value="ECO:0007669"/>
    <property type="project" value="TreeGrafter"/>
</dbReference>
<evidence type="ECO:0000256" key="11">
    <source>
        <dbReference type="ARBA" id="ARBA00047944"/>
    </source>
</evidence>
<feature type="domain" description="Ribosomal RNA small subunit methyltransferase E methyltransferase" evidence="13">
    <location>
        <begin position="75"/>
        <end position="235"/>
    </location>
</feature>
<keyword evidence="16" id="KW-1185">Reference proteome</keyword>
<evidence type="ECO:0000256" key="10">
    <source>
        <dbReference type="ARBA" id="ARBA00025699"/>
    </source>
</evidence>
<comment type="subcellular location">
    <subcellularLocation>
        <location evidence="1 12">Cytoplasm</location>
    </subcellularLocation>
</comment>
<dbReference type="GO" id="GO:0070042">
    <property type="term" value="F:rRNA (uridine-N3-)-methyltransferase activity"/>
    <property type="evidence" value="ECO:0007669"/>
    <property type="project" value="TreeGrafter"/>
</dbReference>
<evidence type="ECO:0000256" key="9">
    <source>
        <dbReference type="ARBA" id="ARBA00022691"/>
    </source>
</evidence>
<dbReference type="EMBL" id="SNYM01000004">
    <property type="protein sequence ID" value="TDQ49506.1"/>
    <property type="molecule type" value="Genomic_DNA"/>
</dbReference>
<proteinExistence type="inferred from homology"/>
<gene>
    <name evidence="15" type="ORF">EV696_104212</name>
</gene>
<dbReference type="SUPFAM" id="SSF88697">
    <property type="entry name" value="PUA domain-like"/>
    <property type="match status" value="1"/>
</dbReference>
<evidence type="ECO:0000256" key="6">
    <source>
        <dbReference type="ARBA" id="ARBA00022552"/>
    </source>
</evidence>
<dbReference type="Gene3D" id="3.40.1280.10">
    <property type="match status" value="1"/>
</dbReference>
<accession>A0A4R6UTB1</accession>
<reference evidence="15 16" key="1">
    <citation type="submission" date="2019-03" db="EMBL/GenBank/DDBJ databases">
        <title>Genomic Encyclopedia of Type Strains, Phase IV (KMG-IV): sequencing the most valuable type-strain genomes for metagenomic binning, comparative biology and taxonomic classification.</title>
        <authorList>
            <person name="Goeker M."/>
        </authorList>
    </citation>
    <scope>NUCLEOTIDE SEQUENCE [LARGE SCALE GENOMIC DNA]</scope>
    <source>
        <strain evidence="15 16">DSM 103792</strain>
    </source>
</reference>
<comment type="similarity">
    <text evidence="2 12">Belongs to the RNA methyltransferase RsmE family.</text>
</comment>
<dbReference type="InterPro" id="IPR029028">
    <property type="entry name" value="Alpha/beta_knot_MTases"/>
</dbReference>
<dbReference type="NCBIfam" id="NF008692">
    <property type="entry name" value="PRK11713.1-5"/>
    <property type="match status" value="1"/>
</dbReference>
<keyword evidence="5 12" id="KW-0963">Cytoplasm</keyword>
<evidence type="ECO:0000259" key="13">
    <source>
        <dbReference type="Pfam" id="PF04452"/>
    </source>
</evidence>
<dbReference type="SUPFAM" id="SSF75217">
    <property type="entry name" value="alpha/beta knot"/>
    <property type="match status" value="1"/>
</dbReference>
<feature type="domain" description="Ribosomal RNA small subunit methyltransferase E PUA-like" evidence="14">
    <location>
        <begin position="20"/>
        <end position="62"/>
    </location>
</feature>
<dbReference type="Proteomes" id="UP000295375">
    <property type="component" value="Unassembled WGS sequence"/>
</dbReference>
<evidence type="ECO:0000313" key="16">
    <source>
        <dbReference type="Proteomes" id="UP000295375"/>
    </source>
</evidence>
<dbReference type="Gene3D" id="2.40.240.20">
    <property type="entry name" value="Hypothetical PUA domain-like, domain 1"/>
    <property type="match status" value="1"/>
</dbReference>
<comment type="catalytic activity">
    <reaction evidence="11 12">
        <text>uridine(1498) in 16S rRNA + S-adenosyl-L-methionine = N(3)-methyluridine(1498) in 16S rRNA + S-adenosyl-L-homocysteine + H(+)</text>
        <dbReference type="Rhea" id="RHEA:42920"/>
        <dbReference type="Rhea" id="RHEA-COMP:10283"/>
        <dbReference type="Rhea" id="RHEA-COMP:10284"/>
        <dbReference type="ChEBI" id="CHEBI:15378"/>
        <dbReference type="ChEBI" id="CHEBI:57856"/>
        <dbReference type="ChEBI" id="CHEBI:59789"/>
        <dbReference type="ChEBI" id="CHEBI:65315"/>
        <dbReference type="ChEBI" id="CHEBI:74502"/>
        <dbReference type="EC" id="2.1.1.193"/>
    </reaction>
</comment>
<evidence type="ECO:0000256" key="7">
    <source>
        <dbReference type="ARBA" id="ARBA00022603"/>
    </source>
</evidence>
<dbReference type="PANTHER" id="PTHR30027:SF3">
    <property type="entry name" value="16S RRNA (URACIL(1498)-N(3))-METHYLTRANSFERASE"/>
    <property type="match status" value="1"/>
</dbReference>
<dbReference type="InterPro" id="IPR029026">
    <property type="entry name" value="tRNA_m1G_MTases_N"/>
</dbReference>
<dbReference type="AlphaFoldDB" id="A0A4R6UTB1"/>
<evidence type="ECO:0000256" key="4">
    <source>
        <dbReference type="ARBA" id="ARBA00013673"/>
    </source>
</evidence>
<dbReference type="InterPro" id="IPR046886">
    <property type="entry name" value="RsmE_MTase_dom"/>
</dbReference>
<dbReference type="GO" id="GO:0005737">
    <property type="term" value="C:cytoplasm"/>
    <property type="evidence" value="ECO:0007669"/>
    <property type="project" value="UniProtKB-SubCell"/>
</dbReference>
<dbReference type="InterPro" id="IPR015947">
    <property type="entry name" value="PUA-like_sf"/>
</dbReference>
<dbReference type="EC" id="2.1.1.193" evidence="3 12"/>
<dbReference type="CDD" id="cd18084">
    <property type="entry name" value="RsmE-like"/>
    <property type="match status" value="1"/>
</dbReference>
<keyword evidence="9 12" id="KW-0949">S-adenosyl-L-methionine</keyword>
<sequence length="242" mass="26787">MRITRLYVDLPLQTGRKLSLPENAANHVARVLRMRVGDAVQLFNGDGHAYDATISHVDKRDVGVDIHQMSEQHRESPLSITLIQGVSRGDRMEITIQKAVELGVGDIHPVITERCGVQLDEQRWQKKQEHWQAIVHSACEQCGRNRVPTVHPVRKLDLVLADVSTAHRFTLQPDAEQGFGELKLHGDVTLLIGPEGGLGDLDLYQASAAQFIGVRMGPRILRTETAALTALACLQALHGDLR</sequence>
<evidence type="ECO:0000256" key="12">
    <source>
        <dbReference type="PIRNR" id="PIRNR015601"/>
    </source>
</evidence>
<evidence type="ECO:0000256" key="1">
    <source>
        <dbReference type="ARBA" id="ARBA00004496"/>
    </source>
</evidence>
<evidence type="ECO:0000256" key="8">
    <source>
        <dbReference type="ARBA" id="ARBA00022679"/>
    </source>
</evidence>
<evidence type="ECO:0000256" key="2">
    <source>
        <dbReference type="ARBA" id="ARBA00005528"/>
    </source>
</evidence>
<dbReference type="OrthoDB" id="9815641at2"/>
<dbReference type="Pfam" id="PF04452">
    <property type="entry name" value="Methyltrans_RNA"/>
    <property type="match status" value="1"/>
</dbReference>
<keyword evidence="8 12" id="KW-0808">Transferase</keyword>
<evidence type="ECO:0000313" key="15">
    <source>
        <dbReference type="EMBL" id="TDQ49506.1"/>
    </source>
</evidence>
<dbReference type="InterPro" id="IPR006700">
    <property type="entry name" value="RsmE"/>
</dbReference>
<organism evidence="15 16">
    <name type="scientific">Permianibacter aggregans</name>
    <dbReference type="NCBI Taxonomy" id="1510150"/>
    <lineage>
        <taxon>Bacteria</taxon>
        <taxon>Pseudomonadati</taxon>
        <taxon>Pseudomonadota</taxon>
        <taxon>Gammaproteobacteria</taxon>
        <taxon>Pseudomonadales</taxon>
        <taxon>Pseudomonadaceae</taxon>
        <taxon>Permianibacter</taxon>
    </lineage>
</organism>